<evidence type="ECO:0000256" key="3">
    <source>
        <dbReference type="ARBA" id="ARBA00022679"/>
    </source>
</evidence>
<dbReference type="UniPathway" id="UPA00973"/>
<dbReference type="KEGG" id="cpor:BED41_08250"/>
<evidence type="ECO:0000256" key="2">
    <source>
        <dbReference type="ARBA" id="ARBA00022556"/>
    </source>
</evidence>
<keyword evidence="6" id="KW-0677">Repeat</keyword>
<comment type="similarity">
    <text evidence="6">Belongs to the transferase hexapeptide repeat family. LpxD subfamily.</text>
</comment>
<sequence length="348" mass="36879">MSTIAKSITLGQIAEMTHGEVKGDPEIKVSSICAPEKAGENSISPLWEKKFVPQVKKGTVLFTKRGWINDSCAGVEVDDPRVALIALLSYFDDTPIRTTDISDRAIIACSAQLGDNVSVGAGAVIRDNVKIGDNTVIMENVVIDEYTEIGSSCLIEPGTMIYHHTKIGNRCVLHTNSVIGCEGFGFVPDPKAGLIKIPQIGIAHLDDGVEIGACSAVDRATFGETYIGPYAKIDSHVKIGHNCEIGGYTIVVAQSGIAGSTKIGRGVIMAAQSGASNHATIGDGCTVGGRGGVSSDIPAGSIVSGFPAQDHKKELRQQAAVRQLPDFMRSVRELAKKVERLEREHEDA</sequence>
<comment type="function">
    <text evidence="6">Catalyzes the N-acylation of UDP-3-O-acylglucosamine using 3-hydroxyacyl-ACP as the acyl donor. Is involved in the biosynthesis of lipid A, a phosphorylated glycolipid that anchors the lipopolysaccharide to the outer membrane of the cell.</text>
</comment>
<dbReference type="PANTHER" id="PTHR43378">
    <property type="entry name" value="UDP-3-O-ACYLGLUCOSAMINE N-ACYLTRANSFERASE"/>
    <property type="match status" value="1"/>
</dbReference>
<name>A0A1B2I531_9BACT</name>
<dbReference type="EC" id="2.3.1.191" evidence="6"/>
<comment type="subunit">
    <text evidence="6">Homotrimer.</text>
</comment>
<dbReference type="AlphaFoldDB" id="A0A1B2I531"/>
<evidence type="ECO:0000313" key="7">
    <source>
        <dbReference type="EMBL" id="ANZ45070.1"/>
    </source>
</evidence>
<dbReference type="EMBL" id="CP016757">
    <property type="protein sequence ID" value="ANZ45070.1"/>
    <property type="molecule type" value="Genomic_DNA"/>
</dbReference>
<dbReference type="Pfam" id="PF00132">
    <property type="entry name" value="Hexapep"/>
    <property type="match status" value="2"/>
</dbReference>
<dbReference type="PANTHER" id="PTHR43378:SF2">
    <property type="entry name" value="UDP-3-O-ACYLGLUCOSAMINE N-ACYLTRANSFERASE 1, MITOCHONDRIAL-RELATED"/>
    <property type="match status" value="1"/>
</dbReference>
<keyword evidence="8" id="KW-1185">Reference proteome</keyword>
<dbReference type="GO" id="GO:0009245">
    <property type="term" value="P:lipid A biosynthetic process"/>
    <property type="evidence" value="ECO:0007669"/>
    <property type="project" value="UniProtKB-UniRule"/>
</dbReference>
<evidence type="ECO:0000256" key="5">
    <source>
        <dbReference type="ARBA" id="ARBA00023315"/>
    </source>
</evidence>
<dbReference type="NCBIfam" id="NF002060">
    <property type="entry name" value="PRK00892.1"/>
    <property type="match status" value="1"/>
</dbReference>
<dbReference type="Gene3D" id="3.40.1390.10">
    <property type="entry name" value="MurE/MurF, N-terminal domain"/>
    <property type="match status" value="1"/>
</dbReference>
<keyword evidence="5 6" id="KW-0012">Acyltransferase</keyword>
<feature type="active site" description="Proton acceptor" evidence="6">
    <location>
        <position position="241"/>
    </location>
</feature>
<evidence type="ECO:0000256" key="1">
    <source>
        <dbReference type="ARBA" id="ARBA00022516"/>
    </source>
</evidence>
<evidence type="ECO:0000256" key="6">
    <source>
        <dbReference type="HAMAP-Rule" id="MF_00523"/>
    </source>
</evidence>
<keyword evidence="2 6" id="KW-0441">Lipid A biosynthesis</keyword>
<reference evidence="7" key="1">
    <citation type="submission" date="2016-08" db="EMBL/GenBank/DDBJ databases">
        <title>Complete genome of Cloacibacillus porcorum.</title>
        <authorList>
            <person name="Looft T."/>
            <person name="Bayles D.O."/>
            <person name="Alt D.P."/>
        </authorList>
    </citation>
    <scope>NUCLEOTIDE SEQUENCE [LARGE SCALE GENOMIC DNA]</scope>
    <source>
        <strain evidence="7">CL-84</strain>
    </source>
</reference>
<protein>
    <recommendedName>
        <fullName evidence="6">UDP-3-O-acylglucosamine N-acyltransferase</fullName>
        <ecNumber evidence="6">2.3.1.191</ecNumber>
    </recommendedName>
</protein>
<dbReference type="CDD" id="cd03352">
    <property type="entry name" value="LbH_LpxD"/>
    <property type="match status" value="1"/>
</dbReference>
<evidence type="ECO:0000256" key="4">
    <source>
        <dbReference type="ARBA" id="ARBA00023098"/>
    </source>
</evidence>
<dbReference type="GO" id="GO:0016410">
    <property type="term" value="F:N-acyltransferase activity"/>
    <property type="evidence" value="ECO:0007669"/>
    <property type="project" value="InterPro"/>
</dbReference>
<dbReference type="GeneID" id="83057841"/>
<comment type="catalytic activity">
    <reaction evidence="6">
        <text>a UDP-3-O-[(3R)-3-hydroxyacyl]-alpha-D-glucosamine + a (3R)-hydroxyacyl-[ACP] = a UDP-2-N,3-O-bis[(3R)-3-hydroxyacyl]-alpha-D-glucosamine + holo-[ACP] + H(+)</text>
        <dbReference type="Rhea" id="RHEA:53836"/>
        <dbReference type="Rhea" id="RHEA-COMP:9685"/>
        <dbReference type="Rhea" id="RHEA-COMP:9945"/>
        <dbReference type="ChEBI" id="CHEBI:15378"/>
        <dbReference type="ChEBI" id="CHEBI:64479"/>
        <dbReference type="ChEBI" id="CHEBI:78827"/>
        <dbReference type="ChEBI" id="CHEBI:137740"/>
        <dbReference type="ChEBI" id="CHEBI:137748"/>
        <dbReference type="EC" id="2.3.1.191"/>
    </reaction>
</comment>
<dbReference type="Proteomes" id="UP000093044">
    <property type="component" value="Chromosome"/>
</dbReference>
<proteinExistence type="inferred from homology"/>
<dbReference type="SUPFAM" id="SSF51161">
    <property type="entry name" value="Trimeric LpxA-like enzymes"/>
    <property type="match status" value="1"/>
</dbReference>
<gene>
    <name evidence="6" type="primary">lpxD</name>
    <name evidence="7" type="ORF">BED41_08250</name>
</gene>
<dbReference type="GO" id="GO:0103118">
    <property type="term" value="F:UDP-3-O-[(3R)-3-hydroxyacyl]-glucosamine N-acyltransferase activity"/>
    <property type="evidence" value="ECO:0007669"/>
    <property type="project" value="UniProtKB-EC"/>
</dbReference>
<keyword evidence="3 6" id="KW-0808">Transferase</keyword>
<organism evidence="7 8">
    <name type="scientific">Cloacibacillus porcorum</name>
    <dbReference type="NCBI Taxonomy" id="1197717"/>
    <lineage>
        <taxon>Bacteria</taxon>
        <taxon>Thermotogati</taxon>
        <taxon>Synergistota</taxon>
        <taxon>Synergistia</taxon>
        <taxon>Synergistales</taxon>
        <taxon>Synergistaceae</taxon>
        <taxon>Cloacibacillus</taxon>
    </lineage>
</organism>
<dbReference type="InterPro" id="IPR001451">
    <property type="entry name" value="Hexapep"/>
</dbReference>
<dbReference type="NCBIfam" id="TIGR01853">
    <property type="entry name" value="lipid_A_lpxD"/>
    <property type="match status" value="1"/>
</dbReference>
<comment type="pathway">
    <text evidence="6">Bacterial outer membrane biogenesis; LPS lipid A biosynthesis.</text>
</comment>
<dbReference type="OrthoDB" id="9784739at2"/>
<dbReference type="HAMAP" id="MF_00523">
    <property type="entry name" value="LpxD"/>
    <property type="match status" value="1"/>
</dbReference>
<keyword evidence="4 6" id="KW-0443">Lipid metabolism</keyword>
<dbReference type="GO" id="GO:0016020">
    <property type="term" value="C:membrane"/>
    <property type="evidence" value="ECO:0007669"/>
    <property type="project" value="GOC"/>
</dbReference>
<dbReference type="InterPro" id="IPR011004">
    <property type="entry name" value="Trimer_LpxA-like_sf"/>
</dbReference>
<dbReference type="RefSeq" id="WP_066744775.1">
    <property type="nucleotide sequence ID" value="NZ_CP016757.1"/>
</dbReference>
<dbReference type="Gene3D" id="2.160.10.10">
    <property type="entry name" value="Hexapeptide repeat proteins"/>
    <property type="match status" value="1"/>
</dbReference>
<accession>A0A1B2I531</accession>
<keyword evidence="1 6" id="KW-0444">Lipid biosynthesis</keyword>
<dbReference type="InterPro" id="IPR007691">
    <property type="entry name" value="LpxD"/>
</dbReference>
<evidence type="ECO:0000313" key="8">
    <source>
        <dbReference type="Proteomes" id="UP000093044"/>
    </source>
</evidence>
<dbReference type="STRING" id="1197717.BED41_08250"/>